<dbReference type="Gene3D" id="3.60.60.10">
    <property type="entry name" value="Penicillin V Acylase, Chain A"/>
    <property type="match status" value="1"/>
</dbReference>
<keyword evidence="3" id="KW-0812">Transmembrane</keyword>
<gene>
    <name evidence="5" type="primary">scrn3</name>
    <name evidence="5" type="ORF">T05_11918</name>
</gene>
<evidence type="ECO:0000256" key="2">
    <source>
        <dbReference type="SAM" id="MobiDB-lite"/>
    </source>
</evidence>
<evidence type="ECO:0000256" key="1">
    <source>
        <dbReference type="ARBA" id="ARBA00005705"/>
    </source>
</evidence>
<keyword evidence="6" id="KW-1185">Reference proteome</keyword>
<dbReference type="STRING" id="144512.A0A0V0TMD5"/>
<evidence type="ECO:0000256" key="3">
    <source>
        <dbReference type="SAM" id="Phobius"/>
    </source>
</evidence>
<reference evidence="5 6" key="1">
    <citation type="submission" date="2015-01" db="EMBL/GenBank/DDBJ databases">
        <title>Evolution of Trichinella species and genotypes.</title>
        <authorList>
            <person name="Korhonen P.K."/>
            <person name="Edoardo P."/>
            <person name="Giuseppe L.R."/>
            <person name="Gasser R.B."/>
        </authorList>
    </citation>
    <scope>NUCLEOTIDE SEQUENCE [LARGE SCALE GENOMIC DNA]</scope>
    <source>
        <strain evidence="5">ISS417</strain>
    </source>
</reference>
<dbReference type="GO" id="GO:0016805">
    <property type="term" value="F:dipeptidase activity"/>
    <property type="evidence" value="ECO:0007669"/>
    <property type="project" value="InterPro"/>
</dbReference>
<organism evidence="5 6">
    <name type="scientific">Trichinella murrelli</name>
    <dbReference type="NCBI Taxonomy" id="144512"/>
    <lineage>
        <taxon>Eukaryota</taxon>
        <taxon>Metazoa</taxon>
        <taxon>Ecdysozoa</taxon>
        <taxon>Nematoda</taxon>
        <taxon>Enoplea</taxon>
        <taxon>Dorylaimia</taxon>
        <taxon>Trichinellida</taxon>
        <taxon>Trichinellidae</taxon>
        <taxon>Trichinella</taxon>
    </lineage>
</organism>
<dbReference type="InterPro" id="IPR018967">
    <property type="entry name" value="FeS-contain_CDGSH-typ"/>
</dbReference>
<feature type="transmembrane region" description="Helical" evidence="3">
    <location>
        <begin position="690"/>
        <end position="715"/>
    </location>
</feature>
<comment type="similarity">
    <text evidence="1">Belongs to the peptidase C69 family. Secernin subfamily.</text>
</comment>
<dbReference type="PANTHER" id="PTHR12994">
    <property type="entry name" value="SECERNIN"/>
    <property type="match status" value="1"/>
</dbReference>
<feature type="domain" description="Iron-binding zinc finger CDGSH type" evidence="4">
    <location>
        <begin position="468"/>
        <end position="498"/>
    </location>
</feature>
<dbReference type="GO" id="GO:0070004">
    <property type="term" value="F:cysteine-type exopeptidase activity"/>
    <property type="evidence" value="ECO:0007669"/>
    <property type="project" value="InterPro"/>
</dbReference>
<feature type="region of interest" description="Disordered" evidence="2">
    <location>
        <begin position="836"/>
        <end position="862"/>
    </location>
</feature>
<comment type="caution">
    <text evidence="5">The sequence shown here is derived from an EMBL/GenBank/DDBJ whole genome shotgun (WGS) entry which is preliminary data.</text>
</comment>
<dbReference type="GO" id="GO:0006508">
    <property type="term" value="P:proteolysis"/>
    <property type="evidence" value="ECO:0007669"/>
    <property type="project" value="InterPro"/>
</dbReference>
<evidence type="ECO:0000313" key="6">
    <source>
        <dbReference type="Proteomes" id="UP000055048"/>
    </source>
</evidence>
<dbReference type="GO" id="GO:0051537">
    <property type="term" value="F:2 iron, 2 sulfur cluster binding"/>
    <property type="evidence" value="ECO:0007669"/>
    <property type="project" value="InterPro"/>
</dbReference>
<feature type="transmembrane region" description="Helical" evidence="3">
    <location>
        <begin position="551"/>
        <end position="571"/>
    </location>
</feature>
<evidence type="ECO:0000259" key="4">
    <source>
        <dbReference type="SMART" id="SM00704"/>
    </source>
</evidence>
<keyword evidence="3" id="KW-0472">Membrane</keyword>
<feature type="transmembrane region" description="Helical" evidence="3">
    <location>
        <begin position="648"/>
        <end position="669"/>
    </location>
</feature>
<dbReference type="PANTHER" id="PTHR12994:SF17">
    <property type="entry name" value="LD30995P"/>
    <property type="match status" value="1"/>
</dbReference>
<dbReference type="SMART" id="SM00704">
    <property type="entry name" value="ZnF_CDGSH"/>
    <property type="match status" value="1"/>
</dbReference>
<evidence type="ECO:0000313" key="5">
    <source>
        <dbReference type="EMBL" id="KRX40184.1"/>
    </source>
</evidence>
<dbReference type="InterPro" id="IPR005322">
    <property type="entry name" value="Peptidase_C69"/>
</dbReference>
<dbReference type="Pfam" id="PF03577">
    <property type="entry name" value="Peptidase_C69"/>
    <property type="match status" value="1"/>
</dbReference>
<accession>A0A0V0TMD5</accession>
<sequence>MYLSSALNMHCKGCDTFVVLPSYTENRLVIFGKNSDRPCNEVQEVIYIPAADHGADAKLKCTYIEIDQVPHTFAVVLSKPAWMWGAEMGSNEHGVVIGNEAVFTKLNSSDDSVERLLGMDLLRLGLERSKTARESVDVISSLLEKYGQGGRCSDEMDMTYHNSFLMADRQEAWVLETAGRHWAAERVEGFRNISNNLTISTNIQLLSKDAKKTALDNGWWTEDVPFDFSAIFGKNGCDPRQIAGHQLLLKYTSNKNFTVENMISVLRNEESGICMGLGGSFVSTSSQVSILPSDSSLQCFHFFTGTPDPRSSGFKPFVFSDGCVGSPFTESPKFPDDKDPAKCIPRFKKTVDRRHALYKAHQEIESSGSRKQKAVENLMEIEKNLLTDNCLFLSRLCTVMRSRVIITQLVRRKTGWGPNTYYKKGTTFVGVAPSPLKYYTIWQKKPEEPYGLQGSNHLLPEYGKVYSRLPIKVKFEKDKKYAWCSCGYSHSQPEIAYLDAGIFEQSDRAAMPLAKTRPPHHCLVLYELSVGTNSIRTFLYNVFKIVEVTTLTTVLLSSTLIFAVLMCFFGLRYLEKCPIRDEIPVYLVVGGSCLLLLVAMLFCSRLHLQKEPDAEEQELQENNNACSRNDSAGENFRFTRLAARNTKLLLLVCYLFWFALGNYWVFSVYKPPFSQSERSPTPRRLCAQQVYLFALMQILLSYVVLGLLLLVLSLLNSLTKIRVAKRRLPSAYRPLGLIERFHALRQCEGQTIQQYTQEVAELGCRACVSERDLVARNCRPSPKLGSWPVSRVIQVEEDFQECRQPHGEDRGGPAYRRLDWRDGQVCQERSRMLQLRQFGPPQTQLPPWKTTQPKIVKNHEPL</sequence>
<dbReference type="AlphaFoldDB" id="A0A0V0TMD5"/>
<dbReference type="Proteomes" id="UP000055048">
    <property type="component" value="Unassembled WGS sequence"/>
</dbReference>
<protein>
    <submittedName>
        <fullName evidence="5">Secernin-3</fullName>
    </submittedName>
</protein>
<keyword evidence="3" id="KW-1133">Transmembrane helix</keyword>
<dbReference type="OrthoDB" id="15717at2759"/>
<dbReference type="EMBL" id="JYDJ01000208">
    <property type="protein sequence ID" value="KRX40184.1"/>
    <property type="molecule type" value="Genomic_DNA"/>
</dbReference>
<feature type="transmembrane region" description="Helical" evidence="3">
    <location>
        <begin position="583"/>
        <end position="602"/>
    </location>
</feature>
<proteinExistence type="inferred from homology"/>
<name>A0A0V0TMD5_9BILA</name>